<evidence type="ECO:0000256" key="5">
    <source>
        <dbReference type="ARBA" id="ARBA00022960"/>
    </source>
</evidence>
<comment type="caution">
    <text evidence="10">Lacks conserved residue(s) required for the propagation of feature annotation.</text>
</comment>
<dbReference type="UniPathway" id="UPA00219"/>
<evidence type="ECO:0000256" key="2">
    <source>
        <dbReference type="ARBA" id="ARBA00022618"/>
    </source>
</evidence>
<reference evidence="13 14" key="1">
    <citation type="submission" date="2019-06" db="EMBL/GenBank/DDBJ databases">
        <title>Genomic insights into carbon and energy metabolism of Deferribacter autotrophicus revealed new metabolic traits in the phylum Deferribacteres.</title>
        <authorList>
            <person name="Slobodkin A.I."/>
            <person name="Slobodkina G.B."/>
            <person name="Allioux M."/>
            <person name="Alain K."/>
            <person name="Jebbar M."/>
            <person name="Shadrin V."/>
            <person name="Kublanov I.V."/>
            <person name="Toshchakov S.V."/>
            <person name="Bonch-Osmolovskaya E.A."/>
        </authorList>
    </citation>
    <scope>NUCLEOTIDE SEQUENCE [LARGE SCALE GENOMIC DNA]</scope>
    <source>
        <strain evidence="13 14">SL50</strain>
    </source>
</reference>
<dbReference type="GO" id="GO:0071555">
    <property type="term" value="P:cell wall organization"/>
    <property type="evidence" value="ECO:0007669"/>
    <property type="project" value="UniProtKB-KW"/>
</dbReference>
<keyword evidence="1 10" id="KW-1003">Cell membrane</keyword>
<sequence>MRVIIAGGGTGGHLYPGVAVAEYLRSREVEFLFLVSDRGIDREILSRYGYEFYEQQITAFKGKGFIEKIKSLFRVFLVSLKVSKFIKKHDKVLLLGGFAAVPAGIVSIFKRCDLYLHEQNSVMGIANRFLAKFAKKVFLSFDNTKNAAGRCIVVGNPVRKEFKDFKVKDVFNKHIFVTGGSQGSRIINNVVCDAASKLLEMGYSVIHQTGTKLYDETIKRYRENGIYDDERIKIYPFIEDMAEKFKWADIVISRSGAGSVFEILYSKRIGIFVPLKIAADNHQYFNALYVKEKGAGEIILEDEFNPDSLIEMIKKVENEKESYLKALEGIEFKDSAKLICEELLSA</sequence>
<feature type="binding site" evidence="10">
    <location>
        <position position="120"/>
    </location>
    <ligand>
        <name>UDP-N-acetyl-alpha-D-glucosamine</name>
        <dbReference type="ChEBI" id="CHEBI:57705"/>
    </ligand>
</feature>
<keyword evidence="14" id="KW-1185">Reference proteome</keyword>
<feature type="domain" description="Glycosyltransferase family 28 N-terminal" evidence="11">
    <location>
        <begin position="3"/>
        <end position="138"/>
    </location>
</feature>
<keyword evidence="7 10" id="KW-0472">Membrane</keyword>
<feature type="binding site" evidence="10">
    <location>
        <position position="238"/>
    </location>
    <ligand>
        <name>UDP-N-acetyl-alpha-D-glucosamine</name>
        <dbReference type="ChEBI" id="CHEBI:57705"/>
    </ligand>
</feature>
<keyword evidence="9 10" id="KW-0961">Cell wall biogenesis/degradation</keyword>
<dbReference type="EMBL" id="VFJB01000006">
    <property type="protein sequence ID" value="KAA0257861.1"/>
    <property type="molecule type" value="Genomic_DNA"/>
</dbReference>
<evidence type="ECO:0000256" key="9">
    <source>
        <dbReference type="ARBA" id="ARBA00023316"/>
    </source>
</evidence>
<organism evidence="13 14">
    <name type="scientific">Deferribacter autotrophicus</name>
    <dbReference type="NCBI Taxonomy" id="500465"/>
    <lineage>
        <taxon>Bacteria</taxon>
        <taxon>Pseudomonadati</taxon>
        <taxon>Deferribacterota</taxon>
        <taxon>Deferribacteres</taxon>
        <taxon>Deferribacterales</taxon>
        <taxon>Deferribacteraceae</taxon>
        <taxon>Deferribacter</taxon>
    </lineage>
</organism>
<protein>
    <recommendedName>
        <fullName evidence="10">UDP-N-acetylglucosamine--N-acetylmuramyl-(pentapeptide) pyrophosphoryl-undecaprenol N-acetylglucosamine transferase</fullName>
        <ecNumber evidence="10">2.4.1.227</ecNumber>
    </recommendedName>
    <alternativeName>
        <fullName evidence="10">Undecaprenyl-PP-MurNAc-pentapeptide-UDPGlcNAc GlcNAc transferase</fullName>
    </alternativeName>
</protein>
<dbReference type="InterPro" id="IPR004276">
    <property type="entry name" value="GlycoTrans_28_N"/>
</dbReference>
<keyword evidence="4 10" id="KW-0808">Transferase</keyword>
<dbReference type="GO" id="GO:0005886">
    <property type="term" value="C:plasma membrane"/>
    <property type="evidence" value="ECO:0007669"/>
    <property type="project" value="UniProtKB-SubCell"/>
</dbReference>
<evidence type="ECO:0000256" key="3">
    <source>
        <dbReference type="ARBA" id="ARBA00022676"/>
    </source>
</evidence>
<evidence type="ECO:0000313" key="14">
    <source>
        <dbReference type="Proteomes" id="UP000322876"/>
    </source>
</evidence>
<keyword evidence="2 10" id="KW-0132">Cell division</keyword>
<dbReference type="NCBIfam" id="TIGR01133">
    <property type="entry name" value="murG"/>
    <property type="match status" value="1"/>
</dbReference>
<name>A0A5A8F288_9BACT</name>
<dbReference type="CDD" id="cd03785">
    <property type="entry name" value="GT28_MurG"/>
    <property type="match status" value="1"/>
</dbReference>
<dbReference type="AlphaFoldDB" id="A0A5A8F288"/>
<dbReference type="GO" id="GO:0005975">
    <property type="term" value="P:carbohydrate metabolic process"/>
    <property type="evidence" value="ECO:0007669"/>
    <property type="project" value="InterPro"/>
</dbReference>
<dbReference type="EC" id="2.4.1.227" evidence="10"/>
<dbReference type="InterPro" id="IPR006009">
    <property type="entry name" value="GlcNAc_MurG"/>
</dbReference>
<dbReference type="Pfam" id="PF03033">
    <property type="entry name" value="Glyco_transf_28"/>
    <property type="match status" value="1"/>
</dbReference>
<dbReference type="Proteomes" id="UP000322876">
    <property type="component" value="Unassembled WGS sequence"/>
</dbReference>
<evidence type="ECO:0000256" key="7">
    <source>
        <dbReference type="ARBA" id="ARBA00023136"/>
    </source>
</evidence>
<evidence type="ECO:0000256" key="6">
    <source>
        <dbReference type="ARBA" id="ARBA00022984"/>
    </source>
</evidence>
<feature type="binding site" evidence="10">
    <location>
        <position position="181"/>
    </location>
    <ligand>
        <name>UDP-N-acetyl-alpha-D-glucosamine</name>
        <dbReference type="ChEBI" id="CHEBI:57705"/>
    </ligand>
</feature>
<dbReference type="PANTHER" id="PTHR21015">
    <property type="entry name" value="UDP-N-ACETYLGLUCOSAMINE--N-ACETYLMURAMYL-(PENTAPEPTIDE) PYROPHOSPHORYL-UNDECAPRENOL N-ACETYLGLUCOSAMINE TRANSFERASE 1"/>
    <property type="match status" value="1"/>
</dbReference>
<evidence type="ECO:0000259" key="11">
    <source>
        <dbReference type="Pfam" id="PF03033"/>
    </source>
</evidence>
<dbReference type="Pfam" id="PF04101">
    <property type="entry name" value="Glyco_tran_28_C"/>
    <property type="match status" value="1"/>
</dbReference>
<dbReference type="GO" id="GO:0008360">
    <property type="term" value="P:regulation of cell shape"/>
    <property type="evidence" value="ECO:0007669"/>
    <property type="project" value="UniProtKB-KW"/>
</dbReference>
<evidence type="ECO:0000256" key="4">
    <source>
        <dbReference type="ARBA" id="ARBA00022679"/>
    </source>
</evidence>
<dbReference type="SUPFAM" id="SSF53756">
    <property type="entry name" value="UDP-Glycosyltransferase/glycogen phosphorylase"/>
    <property type="match status" value="1"/>
</dbReference>
<feature type="binding site" evidence="10">
    <location>
        <begin position="10"/>
        <end position="12"/>
    </location>
    <ligand>
        <name>UDP-N-acetyl-alpha-D-glucosamine</name>
        <dbReference type="ChEBI" id="CHEBI:57705"/>
    </ligand>
</feature>
<accession>A0A5A8F288</accession>
<keyword evidence="3 10" id="KW-0328">Glycosyltransferase</keyword>
<dbReference type="PANTHER" id="PTHR21015:SF22">
    <property type="entry name" value="GLYCOSYLTRANSFERASE"/>
    <property type="match status" value="1"/>
</dbReference>
<dbReference type="OrthoDB" id="9808936at2"/>
<keyword evidence="8 10" id="KW-0131">Cell cycle</keyword>
<comment type="caution">
    <text evidence="13">The sequence shown here is derived from an EMBL/GenBank/DDBJ whole genome shotgun (WGS) entry which is preliminary data.</text>
</comment>
<dbReference type="GO" id="GO:0050511">
    <property type="term" value="F:undecaprenyldiphospho-muramoylpentapeptide beta-N-acetylglucosaminyltransferase activity"/>
    <property type="evidence" value="ECO:0007669"/>
    <property type="project" value="UniProtKB-UniRule"/>
</dbReference>
<dbReference type="InterPro" id="IPR007235">
    <property type="entry name" value="Glyco_trans_28_C"/>
</dbReference>
<dbReference type="RefSeq" id="WP_149266834.1">
    <property type="nucleotide sequence ID" value="NZ_VFJB01000006.1"/>
</dbReference>
<dbReference type="GO" id="GO:0051301">
    <property type="term" value="P:cell division"/>
    <property type="evidence" value="ECO:0007669"/>
    <property type="project" value="UniProtKB-KW"/>
</dbReference>
<evidence type="ECO:0000259" key="12">
    <source>
        <dbReference type="Pfam" id="PF04101"/>
    </source>
</evidence>
<comment type="pathway">
    <text evidence="10">Cell wall biogenesis; peptidoglycan biosynthesis.</text>
</comment>
<evidence type="ECO:0000313" key="13">
    <source>
        <dbReference type="EMBL" id="KAA0257861.1"/>
    </source>
</evidence>
<feature type="domain" description="Glycosyl transferase family 28 C-terminal" evidence="12">
    <location>
        <begin position="174"/>
        <end position="326"/>
    </location>
</feature>
<comment type="function">
    <text evidence="10">Cell wall formation. Catalyzes the transfer of a GlcNAc subunit on undecaprenyl-pyrophosphoryl-MurNAc-pentapeptide (lipid intermediate I) to form undecaprenyl-pyrophosphoryl-MurNAc-(pentapeptide)GlcNAc (lipid intermediate II).</text>
</comment>
<dbReference type="GO" id="GO:0009252">
    <property type="term" value="P:peptidoglycan biosynthetic process"/>
    <property type="evidence" value="ECO:0007669"/>
    <property type="project" value="UniProtKB-UniRule"/>
</dbReference>
<evidence type="ECO:0000256" key="8">
    <source>
        <dbReference type="ARBA" id="ARBA00023306"/>
    </source>
</evidence>
<proteinExistence type="inferred from homology"/>
<feature type="binding site" evidence="10">
    <location>
        <position position="283"/>
    </location>
    <ligand>
        <name>UDP-N-acetyl-alpha-D-glucosamine</name>
        <dbReference type="ChEBI" id="CHEBI:57705"/>
    </ligand>
</feature>
<evidence type="ECO:0000256" key="1">
    <source>
        <dbReference type="ARBA" id="ARBA00022475"/>
    </source>
</evidence>
<dbReference type="HAMAP" id="MF_00033">
    <property type="entry name" value="MurG"/>
    <property type="match status" value="1"/>
</dbReference>
<feature type="binding site" evidence="10">
    <location>
        <position position="159"/>
    </location>
    <ligand>
        <name>UDP-N-acetyl-alpha-D-glucosamine</name>
        <dbReference type="ChEBI" id="CHEBI:57705"/>
    </ligand>
</feature>
<dbReference type="Gene3D" id="3.40.50.2000">
    <property type="entry name" value="Glycogen Phosphorylase B"/>
    <property type="match status" value="2"/>
</dbReference>
<keyword evidence="6 10" id="KW-0573">Peptidoglycan synthesis</keyword>
<gene>
    <name evidence="10 13" type="primary">murG</name>
    <name evidence="13" type="ORF">FHQ18_08960</name>
</gene>
<comment type="catalytic activity">
    <reaction evidence="10">
        <text>di-trans,octa-cis-undecaprenyl diphospho-N-acetyl-alpha-D-muramoyl-L-alanyl-D-glutamyl-meso-2,6-diaminopimeloyl-D-alanyl-D-alanine + UDP-N-acetyl-alpha-D-glucosamine = di-trans,octa-cis-undecaprenyl diphospho-[N-acetyl-alpha-D-glucosaminyl-(1-&gt;4)]-N-acetyl-alpha-D-muramoyl-L-alanyl-D-glutamyl-meso-2,6-diaminopimeloyl-D-alanyl-D-alanine + UDP + H(+)</text>
        <dbReference type="Rhea" id="RHEA:31227"/>
        <dbReference type="ChEBI" id="CHEBI:15378"/>
        <dbReference type="ChEBI" id="CHEBI:57705"/>
        <dbReference type="ChEBI" id="CHEBI:58223"/>
        <dbReference type="ChEBI" id="CHEBI:61387"/>
        <dbReference type="ChEBI" id="CHEBI:61388"/>
        <dbReference type="EC" id="2.4.1.227"/>
    </reaction>
</comment>
<dbReference type="GO" id="GO:0051991">
    <property type="term" value="F:UDP-N-acetyl-D-glucosamine:N-acetylmuramoyl-L-alanyl-D-glutamyl-meso-2,6-diaminopimelyl-D-alanyl-D-alanine-diphosphoundecaprenol 4-beta-N-acetylglucosaminlytransferase activity"/>
    <property type="evidence" value="ECO:0007669"/>
    <property type="project" value="RHEA"/>
</dbReference>
<comment type="similarity">
    <text evidence="10">Belongs to the glycosyltransferase 28 family. MurG subfamily.</text>
</comment>
<keyword evidence="5 10" id="KW-0133">Cell shape</keyword>
<comment type="subcellular location">
    <subcellularLocation>
        <location evidence="10">Cell membrane</location>
        <topology evidence="10">Peripheral membrane protein</topology>
        <orientation evidence="10">Cytoplasmic side</orientation>
    </subcellularLocation>
</comment>
<evidence type="ECO:0000256" key="10">
    <source>
        <dbReference type="HAMAP-Rule" id="MF_00033"/>
    </source>
</evidence>